<evidence type="ECO:0000313" key="6">
    <source>
        <dbReference type="EMBL" id="KGJ54456.1"/>
    </source>
</evidence>
<dbReference type="EC" id="1.8.4.11" evidence="4"/>
<dbReference type="InterPro" id="IPR050162">
    <property type="entry name" value="MsrA_MetSO_reductase"/>
</dbReference>
<dbReference type="Proteomes" id="UP000030008">
    <property type="component" value="Unassembled WGS sequence"/>
</dbReference>
<accession>A0A099IA66</accession>
<dbReference type="PANTHER" id="PTHR42799">
    <property type="entry name" value="MITOCHONDRIAL PEPTIDE METHIONINE SULFOXIDE REDUCTASE"/>
    <property type="match status" value="1"/>
</dbReference>
<dbReference type="GO" id="GO:0005737">
    <property type="term" value="C:cytoplasm"/>
    <property type="evidence" value="ECO:0007669"/>
    <property type="project" value="TreeGrafter"/>
</dbReference>
<gene>
    <name evidence="4 7" type="primary">msrA</name>
    <name evidence="6" type="ORF">CIAN88_03710</name>
    <name evidence="7" type="ORF">MKC95_13010</name>
</gene>
<dbReference type="GO" id="GO:0034599">
    <property type="term" value="P:cellular response to oxidative stress"/>
    <property type="evidence" value="ECO:0007669"/>
    <property type="project" value="TreeGrafter"/>
</dbReference>
<comment type="catalytic activity">
    <reaction evidence="2 4">
        <text>L-methionyl-[protein] + [thioredoxin]-disulfide + H2O = L-methionyl-(S)-S-oxide-[protein] + [thioredoxin]-dithiol</text>
        <dbReference type="Rhea" id="RHEA:14217"/>
        <dbReference type="Rhea" id="RHEA-COMP:10698"/>
        <dbReference type="Rhea" id="RHEA-COMP:10700"/>
        <dbReference type="Rhea" id="RHEA-COMP:12313"/>
        <dbReference type="Rhea" id="RHEA-COMP:12315"/>
        <dbReference type="ChEBI" id="CHEBI:15377"/>
        <dbReference type="ChEBI" id="CHEBI:16044"/>
        <dbReference type="ChEBI" id="CHEBI:29950"/>
        <dbReference type="ChEBI" id="CHEBI:44120"/>
        <dbReference type="ChEBI" id="CHEBI:50058"/>
        <dbReference type="EC" id="1.8.4.11"/>
    </reaction>
</comment>
<organism evidence="6 8">
    <name type="scientific">Clostridium innocuum</name>
    <dbReference type="NCBI Taxonomy" id="1522"/>
    <lineage>
        <taxon>Bacteria</taxon>
        <taxon>Bacillati</taxon>
        <taxon>Bacillota</taxon>
        <taxon>Clostridia</taxon>
        <taxon>Eubacteriales</taxon>
        <taxon>Clostridiaceae</taxon>
        <taxon>Clostridium</taxon>
    </lineage>
</organism>
<dbReference type="PANTHER" id="PTHR42799:SF2">
    <property type="entry name" value="MITOCHONDRIAL PEPTIDE METHIONINE SULFOXIDE REDUCTASE"/>
    <property type="match status" value="1"/>
</dbReference>
<dbReference type="RefSeq" id="WP_008818382.1">
    <property type="nucleotide sequence ID" value="NZ_AP025565.1"/>
</dbReference>
<sequence>MKEIYLAGGCFWGMQAYFEQLQGIVATEVGYANGHVENPTYEMVCSGTTGYAEALHIQYDASVITLRFLLSLYYDVIDPTSYHRQGNDIGEQYRTGIYYVDEADQPVIEASLQELAKCYEEPIVVEMKPLTSFCSAEEYHQEYLKKNPGGYCHISREKIQTVKDRKLG</sequence>
<reference evidence="6 8" key="1">
    <citation type="submission" date="2014-08" db="EMBL/GenBank/DDBJ databases">
        <title>Clostridium innocuum, an unnegligible vancomycin-resistant pathogen causing extra-intestinal infections.</title>
        <authorList>
            <person name="Feng Y."/>
            <person name="Chiu C.-H."/>
        </authorList>
    </citation>
    <scope>NUCLEOTIDE SEQUENCE [LARGE SCALE GENOMIC DNA]</scope>
    <source>
        <strain evidence="6 8">AN88</strain>
    </source>
</reference>
<dbReference type="HAMAP" id="MF_01401">
    <property type="entry name" value="MsrA"/>
    <property type="match status" value="1"/>
</dbReference>
<dbReference type="InterPro" id="IPR002569">
    <property type="entry name" value="Met_Sox_Rdtase_MsrA_dom"/>
</dbReference>
<dbReference type="Gene3D" id="3.30.1060.10">
    <property type="entry name" value="Peptide methionine sulphoxide reductase MsrA"/>
    <property type="match status" value="1"/>
</dbReference>
<dbReference type="InterPro" id="IPR036509">
    <property type="entry name" value="Met_Sox_Rdtase_MsrA_sf"/>
</dbReference>
<evidence type="ECO:0000313" key="8">
    <source>
        <dbReference type="Proteomes" id="UP000030008"/>
    </source>
</evidence>
<comment type="caution">
    <text evidence="6">The sequence shown here is derived from an EMBL/GenBank/DDBJ whole genome shotgun (WGS) entry which is preliminary data.</text>
</comment>
<dbReference type="Proteomes" id="UP001203972">
    <property type="component" value="Unassembled WGS sequence"/>
</dbReference>
<evidence type="ECO:0000256" key="3">
    <source>
        <dbReference type="ARBA" id="ARBA00048782"/>
    </source>
</evidence>
<dbReference type="EMBL" id="JAKTMA010000022">
    <property type="protein sequence ID" value="MCR0233686.1"/>
    <property type="molecule type" value="Genomic_DNA"/>
</dbReference>
<reference evidence="7" key="2">
    <citation type="journal article" date="2022" name="Clin. Infect. Dis.">
        <title>Association between Clostridium innocuum and antibiotic-associated diarrhea in adults and children: A cross-sectional study and comparative genomics analysis.</title>
        <authorList>
            <person name="Cherny K.E."/>
            <person name="Muscat E.B."/>
            <person name="Balaji A."/>
            <person name="Mukherjee J."/>
            <person name="Ozer E.A."/>
            <person name="Angarone M.P."/>
            <person name="Hauser A.R."/>
            <person name="Sichel J.S."/>
            <person name="Amponsah E."/>
            <person name="Kociolek L.K."/>
        </authorList>
    </citation>
    <scope>NUCLEOTIDE SEQUENCE</scope>
    <source>
        <strain evidence="7">NU1-AC-029v</strain>
    </source>
</reference>
<dbReference type="GO" id="GO:0008113">
    <property type="term" value="F:peptide-methionine (S)-S-oxide reductase activity"/>
    <property type="evidence" value="ECO:0007669"/>
    <property type="project" value="UniProtKB-UniRule"/>
</dbReference>
<dbReference type="EMBL" id="JQIF01000016">
    <property type="protein sequence ID" value="KGJ54456.1"/>
    <property type="molecule type" value="Genomic_DNA"/>
</dbReference>
<name>A0A099IA66_CLOIN</name>
<proteinExistence type="inferred from homology"/>
<feature type="active site" evidence="4">
    <location>
        <position position="10"/>
    </location>
</feature>
<dbReference type="Pfam" id="PF01625">
    <property type="entry name" value="PMSR"/>
    <property type="match status" value="1"/>
</dbReference>
<comment type="similarity">
    <text evidence="4">Belongs to the MsrA Met sulfoxide reductase family.</text>
</comment>
<evidence type="ECO:0000313" key="7">
    <source>
        <dbReference type="EMBL" id="MCR0233686.1"/>
    </source>
</evidence>
<evidence type="ECO:0000256" key="2">
    <source>
        <dbReference type="ARBA" id="ARBA00047806"/>
    </source>
</evidence>
<evidence type="ECO:0000259" key="5">
    <source>
        <dbReference type="Pfam" id="PF01625"/>
    </source>
</evidence>
<comment type="catalytic activity">
    <reaction evidence="3 4">
        <text>[thioredoxin]-disulfide + L-methionine + H2O = L-methionine (S)-S-oxide + [thioredoxin]-dithiol</text>
        <dbReference type="Rhea" id="RHEA:19993"/>
        <dbReference type="Rhea" id="RHEA-COMP:10698"/>
        <dbReference type="Rhea" id="RHEA-COMP:10700"/>
        <dbReference type="ChEBI" id="CHEBI:15377"/>
        <dbReference type="ChEBI" id="CHEBI:29950"/>
        <dbReference type="ChEBI" id="CHEBI:50058"/>
        <dbReference type="ChEBI" id="CHEBI:57844"/>
        <dbReference type="ChEBI" id="CHEBI:58772"/>
        <dbReference type="EC" id="1.8.4.11"/>
    </reaction>
</comment>
<feature type="domain" description="Peptide methionine sulphoxide reductase MsrA" evidence="5">
    <location>
        <begin position="3"/>
        <end position="153"/>
    </location>
</feature>
<dbReference type="SUPFAM" id="SSF55068">
    <property type="entry name" value="Peptide methionine sulfoxide reductase"/>
    <property type="match status" value="1"/>
</dbReference>
<keyword evidence="1 4" id="KW-0560">Oxidoreductase</keyword>
<comment type="function">
    <text evidence="4">Has an important function as a repair enzyme for proteins that have been inactivated by oxidation. Catalyzes the reversible oxidation-reduction of methionine sulfoxide in proteins to methionine.</text>
</comment>
<dbReference type="NCBIfam" id="TIGR00401">
    <property type="entry name" value="msrA"/>
    <property type="match status" value="1"/>
</dbReference>
<evidence type="ECO:0000256" key="4">
    <source>
        <dbReference type="HAMAP-Rule" id="MF_01401"/>
    </source>
</evidence>
<dbReference type="AlphaFoldDB" id="A0A099IA66"/>
<protein>
    <recommendedName>
        <fullName evidence="4">Peptide methionine sulfoxide reductase MsrA</fullName>
        <shortName evidence="4">Protein-methionine-S-oxide reductase</shortName>
        <ecNumber evidence="4">1.8.4.11</ecNumber>
    </recommendedName>
    <alternativeName>
        <fullName evidence="4">Peptide-methionine (S)-S-oxide reductase</fullName>
        <shortName evidence="4">Peptide Met(O) reductase</shortName>
    </alternativeName>
</protein>
<evidence type="ECO:0000256" key="1">
    <source>
        <dbReference type="ARBA" id="ARBA00023002"/>
    </source>
</evidence>